<evidence type="ECO:0000259" key="8">
    <source>
        <dbReference type="PROSITE" id="PS50109"/>
    </source>
</evidence>
<dbReference type="GO" id="GO:0000155">
    <property type="term" value="F:phosphorelay sensor kinase activity"/>
    <property type="evidence" value="ECO:0007669"/>
    <property type="project" value="InterPro"/>
</dbReference>
<keyword evidence="6" id="KW-0902">Two-component regulatory system</keyword>
<keyword evidence="3" id="KW-0597">Phosphoprotein</keyword>
<evidence type="ECO:0000313" key="10">
    <source>
        <dbReference type="Proteomes" id="UP001209317"/>
    </source>
</evidence>
<keyword evidence="5" id="KW-0418">Kinase</keyword>
<evidence type="ECO:0000256" key="4">
    <source>
        <dbReference type="ARBA" id="ARBA00022679"/>
    </source>
</evidence>
<feature type="domain" description="Histidine kinase" evidence="8">
    <location>
        <begin position="113"/>
        <end position="327"/>
    </location>
</feature>
<dbReference type="PANTHER" id="PTHR45453:SF1">
    <property type="entry name" value="PHOSPHATE REGULON SENSOR PROTEIN PHOR"/>
    <property type="match status" value="1"/>
</dbReference>
<dbReference type="PRINTS" id="PR00344">
    <property type="entry name" value="BCTRLSENSOR"/>
</dbReference>
<keyword evidence="10" id="KW-1185">Reference proteome</keyword>
<dbReference type="InterPro" id="IPR003594">
    <property type="entry name" value="HATPase_dom"/>
</dbReference>
<evidence type="ECO:0000256" key="3">
    <source>
        <dbReference type="ARBA" id="ARBA00022553"/>
    </source>
</evidence>
<dbReference type="EC" id="2.7.13.3" evidence="2"/>
<evidence type="ECO:0000256" key="7">
    <source>
        <dbReference type="SAM" id="Phobius"/>
    </source>
</evidence>
<reference evidence="9" key="1">
    <citation type="submission" date="2022-10" db="EMBL/GenBank/DDBJ databases">
        <authorList>
            <person name="Kim H.S."/>
            <person name="Kim J.-S."/>
            <person name="Suh M.K."/>
            <person name="Eom M.K."/>
            <person name="Lee J.-S."/>
        </authorList>
    </citation>
    <scope>NUCLEOTIDE SEQUENCE</scope>
    <source>
        <strain evidence="9">LIP-5</strain>
    </source>
</reference>
<dbReference type="Pfam" id="PF02518">
    <property type="entry name" value="HATPase_c"/>
    <property type="match status" value="1"/>
</dbReference>
<keyword evidence="4" id="KW-0808">Transferase</keyword>
<dbReference type="GO" id="GO:0016036">
    <property type="term" value="P:cellular response to phosphate starvation"/>
    <property type="evidence" value="ECO:0007669"/>
    <property type="project" value="TreeGrafter"/>
</dbReference>
<dbReference type="SUPFAM" id="SSF47384">
    <property type="entry name" value="Homodimeric domain of signal transducing histidine kinase"/>
    <property type="match status" value="1"/>
</dbReference>
<dbReference type="InterPro" id="IPR036097">
    <property type="entry name" value="HisK_dim/P_sf"/>
</dbReference>
<evidence type="ECO:0000256" key="5">
    <source>
        <dbReference type="ARBA" id="ARBA00022777"/>
    </source>
</evidence>
<dbReference type="Gene3D" id="1.10.287.130">
    <property type="match status" value="1"/>
</dbReference>
<organism evidence="9 10">
    <name type="scientific">Haoranjiania flava</name>
    <dbReference type="NCBI Taxonomy" id="1856322"/>
    <lineage>
        <taxon>Bacteria</taxon>
        <taxon>Pseudomonadati</taxon>
        <taxon>Bacteroidota</taxon>
        <taxon>Chitinophagia</taxon>
        <taxon>Chitinophagales</taxon>
        <taxon>Chitinophagaceae</taxon>
        <taxon>Haoranjiania</taxon>
    </lineage>
</organism>
<dbReference type="InterPro" id="IPR050351">
    <property type="entry name" value="BphY/WalK/GraS-like"/>
</dbReference>
<keyword evidence="9" id="KW-0547">Nucleotide-binding</keyword>
<accession>A0AAE3IJY4</accession>
<name>A0AAE3IJY4_9BACT</name>
<comment type="caution">
    <text evidence="9">The sequence shown here is derived from an EMBL/GenBank/DDBJ whole genome shotgun (WGS) entry which is preliminary data.</text>
</comment>
<dbReference type="InterPro" id="IPR005467">
    <property type="entry name" value="His_kinase_dom"/>
</dbReference>
<evidence type="ECO:0000256" key="1">
    <source>
        <dbReference type="ARBA" id="ARBA00000085"/>
    </source>
</evidence>
<dbReference type="SMART" id="SM00388">
    <property type="entry name" value="HisKA"/>
    <property type="match status" value="1"/>
</dbReference>
<sequence length="331" mass="38552">MFDVVKKHKLSILTAIYWTWMLYIVAALVWWFISLERQNHQMYQYRIEELIKDDPLYTDKVYALDDARRRKSFQYIGEGVVSLALIIIGAGYLYRATRKQFRFATQQQNFMMAITHELKTPIAVAQLNLETLQKRKLNEEMQQKLIANTLIETSRLNTLTNNVLFSSQLESGQYSVQYQPVDISKIVLEAVKDFRRRFIQRQIEHVVEENLFITGEHLLLQLVISNLIDNAIKYSPADSLISVRLKQKENCAVLSIADEGEGIREEEKNKIFNKFYRVGNEAVRKTKGTGLGLYLCKKIVKDFGGNIRIEDNKPKGSFFIINFPLIKNQNQ</sequence>
<dbReference type="PROSITE" id="PS50109">
    <property type="entry name" value="HIS_KIN"/>
    <property type="match status" value="1"/>
</dbReference>
<keyword evidence="7" id="KW-1133">Transmembrane helix</keyword>
<evidence type="ECO:0000256" key="6">
    <source>
        <dbReference type="ARBA" id="ARBA00023012"/>
    </source>
</evidence>
<keyword evidence="7" id="KW-0472">Membrane</keyword>
<dbReference type="GO" id="GO:0004721">
    <property type="term" value="F:phosphoprotein phosphatase activity"/>
    <property type="evidence" value="ECO:0007669"/>
    <property type="project" value="TreeGrafter"/>
</dbReference>
<evidence type="ECO:0000313" key="9">
    <source>
        <dbReference type="EMBL" id="MCU7693153.1"/>
    </source>
</evidence>
<evidence type="ECO:0000256" key="2">
    <source>
        <dbReference type="ARBA" id="ARBA00012438"/>
    </source>
</evidence>
<dbReference type="CDD" id="cd00075">
    <property type="entry name" value="HATPase"/>
    <property type="match status" value="1"/>
</dbReference>
<dbReference type="InterPro" id="IPR003661">
    <property type="entry name" value="HisK_dim/P_dom"/>
</dbReference>
<gene>
    <name evidence="9" type="ORF">OD355_01335</name>
</gene>
<dbReference type="EMBL" id="JAOTPL010000001">
    <property type="protein sequence ID" value="MCU7693153.1"/>
    <property type="molecule type" value="Genomic_DNA"/>
</dbReference>
<keyword evidence="9" id="KW-0067">ATP-binding</keyword>
<dbReference type="SMART" id="SM00387">
    <property type="entry name" value="HATPase_c"/>
    <property type="match status" value="1"/>
</dbReference>
<dbReference type="Proteomes" id="UP001209317">
    <property type="component" value="Unassembled WGS sequence"/>
</dbReference>
<feature type="transmembrane region" description="Helical" evidence="7">
    <location>
        <begin position="73"/>
        <end position="94"/>
    </location>
</feature>
<protein>
    <recommendedName>
        <fullName evidence="2">histidine kinase</fullName>
        <ecNumber evidence="2">2.7.13.3</ecNumber>
    </recommendedName>
</protein>
<feature type="transmembrane region" description="Helical" evidence="7">
    <location>
        <begin position="12"/>
        <end position="33"/>
    </location>
</feature>
<proteinExistence type="predicted"/>
<dbReference type="Pfam" id="PF00512">
    <property type="entry name" value="HisKA"/>
    <property type="match status" value="1"/>
</dbReference>
<dbReference type="Gene3D" id="3.30.565.10">
    <property type="entry name" value="Histidine kinase-like ATPase, C-terminal domain"/>
    <property type="match status" value="1"/>
</dbReference>
<dbReference type="RefSeq" id="WP_263036641.1">
    <property type="nucleotide sequence ID" value="NZ_JAOTPL010000001.1"/>
</dbReference>
<comment type="catalytic activity">
    <reaction evidence="1">
        <text>ATP + protein L-histidine = ADP + protein N-phospho-L-histidine.</text>
        <dbReference type="EC" id="2.7.13.3"/>
    </reaction>
</comment>
<dbReference type="AlphaFoldDB" id="A0AAE3IJY4"/>
<keyword evidence="7" id="KW-0812">Transmembrane</keyword>
<dbReference type="GO" id="GO:0005886">
    <property type="term" value="C:plasma membrane"/>
    <property type="evidence" value="ECO:0007669"/>
    <property type="project" value="TreeGrafter"/>
</dbReference>
<dbReference type="CDD" id="cd00082">
    <property type="entry name" value="HisKA"/>
    <property type="match status" value="1"/>
</dbReference>
<dbReference type="PANTHER" id="PTHR45453">
    <property type="entry name" value="PHOSPHATE REGULON SENSOR PROTEIN PHOR"/>
    <property type="match status" value="1"/>
</dbReference>
<dbReference type="GO" id="GO:0005524">
    <property type="term" value="F:ATP binding"/>
    <property type="evidence" value="ECO:0007669"/>
    <property type="project" value="UniProtKB-KW"/>
</dbReference>
<dbReference type="InterPro" id="IPR004358">
    <property type="entry name" value="Sig_transdc_His_kin-like_C"/>
</dbReference>
<dbReference type="InterPro" id="IPR036890">
    <property type="entry name" value="HATPase_C_sf"/>
</dbReference>
<dbReference type="FunFam" id="3.30.565.10:FF:000006">
    <property type="entry name" value="Sensor histidine kinase WalK"/>
    <property type="match status" value="1"/>
</dbReference>
<dbReference type="SUPFAM" id="SSF55874">
    <property type="entry name" value="ATPase domain of HSP90 chaperone/DNA topoisomerase II/histidine kinase"/>
    <property type="match status" value="1"/>
</dbReference>